<name>A0A084WT95_ANOSI</name>
<accession>A0A084WT95</accession>
<proteinExistence type="predicted"/>
<dbReference type="VEuPathDB" id="VectorBase:ASIC021942"/>
<reference evidence="1 3" key="1">
    <citation type="journal article" date="2014" name="BMC Genomics">
        <title>Genome sequence of Anopheles sinensis provides insight into genetics basis of mosquito competence for malaria parasites.</title>
        <authorList>
            <person name="Zhou D."/>
            <person name="Zhang D."/>
            <person name="Ding G."/>
            <person name="Shi L."/>
            <person name="Hou Q."/>
            <person name="Ye Y."/>
            <person name="Xu Y."/>
            <person name="Zhou H."/>
            <person name="Xiong C."/>
            <person name="Li S."/>
            <person name="Yu J."/>
            <person name="Hong S."/>
            <person name="Yu X."/>
            <person name="Zou P."/>
            <person name="Chen C."/>
            <person name="Chang X."/>
            <person name="Wang W."/>
            <person name="Lv Y."/>
            <person name="Sun Y."/>
            <person name="Ma L."/>
            <person name="Shen B."/>
            <person name="Zhu C."/>
        </authorList>
    </citation>
    <scope>NUCLEOTIDE SEQUENCE [LARGE SCALE GENOMIC DNA]</scope>
</reference>
<evidence type="ECO:0000313" key="3">
    <source>
        <dbReference type="Proteomes" id="UP000030765"/>
    </source>
</evidence>
<sequence>MYTVLKISQLVYYSSASALGRIAQRFDGRTGPSNMKIGICTVRPIHLDSAEYFQEEAALPHNQIRLPGERTHSKER</sequence>
<keyword evidence="3" id="KW-1185">Reference proteome</keyword>
<gene>
    <name evidence="1" type="ORF">ZHAS_00021942</name>
</gene>
<dbReference type="Proteomes" id="UP000030765">
    <property type="component" value="Unassembled WGS sequence"/>
</dbReference>
<dbReference type="AlphaFoldDB" id="A0A084WT95"/>
<protein>
    <submittedName>
        <fullName evidence="1 2">Non-ribosomal peptide synthetase</fullName>
    </submittedName>
</protein>
<dbReference type="EnsemblMetazoa" id="ASIC021942-RA">
    <property type="protein sequence ID" value="ASIC021942-PA"/>
    <property type="gene ID" value="ASIC021942"/>
</dbReference>
<reference evidence="2" key="2">
    <citation type="submission" date="2020-05" db="UniProtKB">
        <authorList>
            <consortium name="EnsemblMetazoa"/>
        </authorList>
    </citation>
    <scope>IDENTIFICATION</scope>
</reference>
<dbReference type="EMBL" id="ATLV01026875">
    <property type="status" value="NOT_ANNOTATED_CDS"/>
    <property type="molecule type" value="Genomic_DNA"/>
</dbReference>
<dbReference type="EMBL" id="KE525420">
    <property type="protein sequence ID" value="KFB53439.1"/>
    <property type="molecule type" value="Genomic_DNA"/>
</dbReference>
<evidence type="ECO:0000313" key="2">
    <source>
        <dbReference type="EnsemblMetazoa" id="ASIC021942-PA"/>
    </source>
</evidence>
<organism evidence="1">
    <name type="scientific">Anopheles sinensis</name>
    <name type="common">Mosquito</name>
    <dbReference type="NCBI Taxonomy" id="74873"/>
    <lineage>
        <taxon>Eukaryota</taxon>
        <taxon>Metazoa</taxon>
        <taxon>Ecdysozoa</taxon>
        <taxon>Arthropoda</taxon>
        <taxon>Hexapoda</taxon>
        <taxon>Insecta</taxon>
        <taxon>Pterygota</taxon>
        <taxon>Neoptera</taxon>
        <taxon>Endopterygota</taxon>
        <taxon>Diptera</taxon>
        <taxon>Nematocera</taxon>
        <taxon>Culicoidea</taxon>
        <taxon>Culicidae</taxon>
        <taxon>Anophelinae</taxon>
        <taxon>Anopheles</taxon>
    </lineage>
</organism>
<evidence type="ECO:0000313" key="1">
    <source>
        <dbReference type="EMBL" id="KFB53439.1"/>
    </source>
</evidence>